<accession>A0AAW2QZJ5</accession>
<keyword evidence="1" id="KW-1133">Transmembrane helix</keyword>
<dbReference type="AlphaFoldDB" id="A0AAW2QZJ5"/>
<dbReference type="Pfam" id="PF00475">
    <property type="entry name" value="IGPD"/>
    <property type="match status" value="1"/>
</dbReference>
<dbReference type="GO" id="GO:0004424">
    <property type="term" value="F:imidazoleglycerol-phosphate dehydratase activity"/>
    <property type="evidence" value="ECO:0007669"/>
    <property type="project" value="InterPro"/>
</dbReference>
<reference evidence="2" key="1">
    <citation type="submission" date="2020-06" db="EMBL/GenBank/DDBJ databases">
        <authorList>
            <person name="Li T."/>
            <person name="Hu X."/>
            <person name="Zhang T."/>
            <person name="Song X."/>
            <person name="Zhang H."/>
            <person name="Dai N."/>
            <person name="Sheng W."/>
            <person name="Hou X."/>
            <person name="Wei L."/>
        </authorList>
    </citation>
    <scope>NUCLEOTIDE SEQUENCE</scope>
    <source>
        <strain evidence="2">KEN8</strain>
        <tissue evidence="2">Leaf</tissue>
    </source>
</reference>
<proteinExistence type="predicted"/>
<keyword evidence="1" id="KW-0472">Membrane</keyword>
<gene>
    <name evidence="2" type="ORF">Scaly_0991200</name>
</gene>
<organism evidence="2">
    <name type="scientific">Sesamum calycinum</name>
    <dbReference type="NCBI Taxonomy" id="2727403"/>
    <lineage>
        <taxon>Eukaryota</taxon>
        <taxon>Viridiplantae</taxon>
        <taxon>Streptophyta</taxon>
        <taxon>Embryophyta</taxon>
        <taxon>Tracheophyta</taxon>
        <taxon>Spermatophyta</taxon>
        <taxon>Magnoliopsida</taxon>
        <taxon>eudicotyledons</taxon>
        <taxon>Gunneridae</taxon>
        <taxon>Pentapetalae</taxon>
        <taxon>asterids</taxon>
        <taxon>lamiids</taxon>
        <taxon>Lamiales</taxon>
        <taxon>Pedaliaceae</taxon>
        <taxon>Sesamum</taxon>
    </lineage>
</organism>
<feature type="transmembrane region" description="Helical" evidence="1">
    <location>
        <begin position="6"/>
        <end position="26"/>
    </location>
</feature>
<dbReference type="EMBL" id="JACGWM010000005">
    <property type="protein sequence ID" value="KAL0373096.1"/>
    <property type="molecule type" value="Genomic_DNA"/>
</dbReference>
<evidence type="ECO:0000256" key="1">
    <source>
        <dbReference type="SAM" id="Phobius"/>
    </source>
</evidence>
<dbReference type="PANTHER" id="PTHR23133:SF2">
    <property type="entry name" value="IMIDAZOLEGLYCEROL-PHOSPHATE DEHYDRATASE"/>
    <property type="match status" value="1"/>
</dbReference>
<keyword evidence="1" id="KW-0812">Transmembrane</keyword>
<comment type="caution">
    <text evidence="2">The sequence shown here is derived from an EMBL/GenBank/DDBJ whole genome shotgun (WGS) entry which is preliminary data.</text>
</comment>
<dbReference type="PANTHER" id="PTHR23133">
    <property type="entry name" value="IMIDAZOLEGLYCEROL-PHOSPHATE DEHYDRATASE HIS7"/>
    <property type="match status" value="1"/>
</dbReference>
<dbReference type="GO" id="GO:0000105">
    <property type="term" value="P:L-histidine biosynthetic process"/>
    <property type="evidence" value="ECO:0007669"/>
    <property type="project" value="InterPro"/>
</dbReference>
<sequence length="134" mass="15209">MGDVLTWVLFFVMLIAIIVMLVFQCVCNGELVMLHMCHSTCMLKAVGIIISDDYYRTEDVGVAMGTALLQAVGDRKEISLYGDFSAPHDEALVQVSLYRVSLLRYKLIDDEPLFVDIFRFCNHSTRSLFFRGSQ</sequence>
<evidence type="ECO:0000313" key="2">
    <source>
        <dbReference type="EMBL" id="KAL0373096.1"/>
    </source>
</evidence>
<name>A0AAW2QZJ5_9LAMI</name>
<protein>
    <submittedName>
        <fullName evidence="2">Imidazoleglycerol-phosphate dehydratase, chloroplastic</fullName>
    </submittedName>
</protein>
<reference evidence="2" key="2">
    <citation type="journal article" date="2024" name="Plant">
        <title>Genomic evolution and insights into agronomic trait innovations of Sesamum species.</title>
        <authorList>
            <person name="Miao H."/>
            <person name="Wang L."/>
            <person name="Qu L."/>
            <person name="Liu H."/>
            <person name="Sun Y."/>
            <person name="Le M."/>
            <person name="Wang Q."/>
            <person name="Wei S."/>
            <person name="Zheng Y."/>
            <person name="Lin W."/>
            <person name="Duan Y."/>
            <person name="Cao H."/>
            <person name="Xiong S."/>
            <person name="Wang X."/>
            <person name="Wei L."/>
            <person name="Li C."/>
            <person name="Ma Q."/>
            <person name="Ju M."/>
            <person name="Zhao R."/>
            <person name="Li G."/>
            <person name="Mu C."/>
            <person name="Tian Q."/>
            <person name="Mei H."/>
            <person name="Zhang T."/>
            <person name="Gao T."/>
            <person name="Zhang H."/>
        </authorList>
    </citation>
    <scope>NUCLEOTIDE SEQUENCE</scope>
    <source>
        <strain evidence="2">KEN8</strain>
    </source>
</reference>
<dbReference type="InterPro" id="IPR000807">
    <property type="entry name" value="ImidazoleglycerolP_deHydtase"/>
</dbReference>